<protein>
    <recommendedName>
        <fullName evidence="4">ABC-2 type transport system permease protein</fullName>
    </recommendedName>
</protein>
<feature type="transmembrane region" description="Helical" evidence="1">
    <location>
        <begin position="50"/>
        <end position="74"/>
    </location>
</feature>
<feature type="transmembrane region" description="Helical" evidence="1">
    <location>
        <begin position="309"/>
        <end position="327"/>
    </location>
</feature>
<feature type="transmembrane region" description="Helical" evidence="1">
    <location>
        <begin position="486"/>
        <end position="512"/>
    </location>
</feature>
<name>A0ABT1AAI1_9PSEU</name>
<sequence length="564" mass="56884">MVGRLIRLRFAIQRHTTAWKRQLGLGLGLVAGALTWAAVLLAAPAGRADVLAFALAGWLAGWLVGPVLTSGAAVLRPEYFALLPLPRRRLGFGLLASVFVGVGAAVTALAVLAVIAYAVVAAEAPAVAVAAVAVAVLAAALLLVLVVALSRATYALVGAAMRTRVGVELAAVQYGLLLSGTIAGWLLVSPVVNGVPVFLAGGFAGGPAGTVLGWWLPSGWPLRAVDAALAGDVPAALGWLTALAVAAGLAALAAAVLLAPAVGPRTARRRHRPLGSRALTGPRLLPATPLGAVLGKELRSWWRDPWRSLEIRTAIWFGIFTALFGVLGGMPEVALLAGPAVALVVALTGANLYGQDGTALWQLVVAQSPRALRADVRGRQLGMAVAFGVPAALLSVPTVALAGGTGYALPVAAVVVAALGVGSGLAAVVSVVAATPGVEPHERVNANDAGENSLAIQVSFWLMMVLLAPTLAMAVGLAFAPDPSGWFAAATAAVAVGSALVGSWAGGAVAVARLQARLPETFARLRYPGTVVTAAGGDVLDRLAHQAEAAAVQAAAAREVRTGR</sequence>
<feature type="transmembrane region" description="Helical" evidence="1">
    <location>
        <begin position="23"/>
        <end position="43"/>
    </location>
</feature>
<evidence type="ECO:0000313" key="3">
    <source>
        <dbReference type="Proteomes" id="UP001165283"/>
    </source>
</evidence>
<feature type="transmembrane region" description="Helical" evidence="1">
    <location>
        <begin position="236"/>
        <end position="262"/>
    </location>
</feature>
<keyword evidence="1" id="KW-0472">Membrane</keyword>
<feature type="transmembrane region" description="Helical" evidence="1">
    <location>
        <begin position="454"/>
        <end position="480"/>
    </location>
</feature>
<organism evidence="2 3">
    <name type="scientific">Pseudonocardia humida</name>
    <dbReference type="NCBI Taxonomy" id="2800819"/>
    <lineage>
        <taxon>Bacteria</taxon>
        <taxon>Bacillati</taxon>
        <taxon>Actinomycetota</taxon>
        <taxon>Actinomycetes</taxon>
        <taxon>Pseudonocardiales</taxon>
        <taxon>Pseudonocardiaceae</taxon>
        <taxon>Pseudonocardia</taxon>
    </lineage>
</organism>
<feature type="transmembrane region" description="Helical" evidence="1">
    <location>
        <begin position="407"/>
        <end position="433"/>
    </location>
</feature>
<accession>A0ABT1AAI1</accession>
<dbReference type="EMBL" id="JAGSOV010000075">
    <property type="protein sequence ID" value="MCO1660008.1"/>
    <property type="molecule type" value="Genomic_DNA"/>
</dbReference>
<reference evidence="2" key="1">
    <citation type="submission" date="2021-04" db="EMBL/GenBank/DDBJ databases">
        <title>Pseudonocardia sp. nov., isolated from sandy soil of mangrove forest.</title>
        <authorList>
            <person name="Zan Z."/>
            <person name="Huang R."/>
            <person name="Liu W."/>
        </authorList>
    </citation>
    <scope>NUCLEOTIDE SEQUENCE</scope>
    <source>
        <strain evidence="2">S2-4</strain>
    </source>
</reference>
<feature type="transmembrane region" description="Helical" evidence="1">
    <location>
        <begin position="94"/>
        <end position="120"/>
    </location>
</feature>
<proteinExistence type="predicted"/>
<feature type="transmembrane region" description="Helical" evidence="1">
    <location>
        <begin position="381"/>
        <end position="401"/>
    </location>
</feature>
<evidence type="ECO:0000256" key="1">
    <source>
        <dbReference type="SAM" id="Phobius"/>
    </source>
</evidence>
<gene>
    <name evidence="2" type="ORF">KDL28_33615</name>
</gene>
<evidence type="ECO:0000313" key="2">
    <source>
        <dbReference type="EMBL" id="MCO1660008.1"/>
    </source>
</evidence>
<keyword evidence="1" id="KW-1133">Transmembrane helix</keyword>
<evidence type="ECO:0008006" key="4">
    <source>
        <dbReference type="Google" id="ProtNLM"/>
    </source>
</evidence>
<feature type="transmembrane region" description="Helical" evidence="1">
    <location>
        <begin position="333"/>
        <end position="353"/>
    </location>
</feature>
<dbReference type="RefSeq" id="WP_252445218.1">
    <property type="nucleotide sequence ID" value="NZ_JAGSOV010000075.1"/>
</dbReference>
<comment type="caution">
    <text evidence="2">The sequence shown here is derived from an EMBL/GenBank/DDBJ whole genome shotgun (WGS) entry which is preliminary data.</text>
</comment>
<feature type="transmembrane region" description="Helical" evidence="1">
    <location>
        <begin position="169"/>
        <end position="188"/>
    </location>
</feature>
<keyword evidence="1" id="KW-0812">Transmembrane</keyword>
<feature type="transmembrane region" description="Helical" evidence="1">
    <location>
        <begin position="127"/>
        <end position="149"/>
    </location>
</feature>
<keyword evidence="3" id="KW-1185">Reference proteome</keyword>
<dbReference type="Proteomes" id="UP001165283">
    <property type="component" value="Unassembled WGS sequence"/>
</dbReference>